<dbReference type="OrthoDB" id="5875663at2759"/>
<evidence type="ECO:0000313" key="3">
    <source>
        <dbReference type="Proteomes" id="UP000024635"/>
    </source>
</evidence>
<accession>A0A016SYR5</accession>
<dbReference type="AlphaFoldDB" id="A0A016SYR5"/>
<feature type="region of interest" description="Disordered" evidence="1">
    <location>
        <begin position="1"/>
        <end position="27"/>
    </location>
</feature>
<keyword evidence="3" id="KW-1185">Reference proteome</keyword>
<protein>
    <submittedName>
        <fullName evidence="2">Uncharacterized protein</fullName>
    </submittedName>
</protein>
<organism evidence="2 3">
    <name type="scientific">Ancylostoma ceylanicum</name>
    <dbReference type="NCBI Taxonomy" id="53326"/>
    <lineage>
        <taxon>Eukaryota</taxon>
        <taxon>Metazoa</taxon>
        <taxon>Ecdysozoa</taxon>
        <taxon>Nematoda</taxon>
        <taxon>Chromadorea</taxon>
        <taxon>Rhabditida</taxon>
        <taxon>Rhabditina</taxon>
        <taxon>Rhabditomorpha</taxon>
        <taxon>Strongyloidea</taxon>
        <taxon>Ancylostomatidae</taxon>
        <taxon>Ancylostomatinae</taxon>
        <taxon>Ancylostoma</taxon>
    </lineage>
</organism>
<gene>
    <name evidence="2" type="primary">Acey_s0155.g3085</name>
    <name evidence="2" type="synonym">Acey-F59B10.2</name>
    <name evidence="2" type="ORF">Y032_0155g3085</name>
</gene>
<dbReference type="Proteomes" id="UP000024635">
    <property type="component" value="Unassembled WGS sequence"/>
</dbReference>
<evidence type="ECO:0000313" key="2">
    <source>
        <dbReference type="EMBL" id="EYB95908.1"/>
    </source>
</evidence>
<evidence type="ECO:0000256" key="1">
    <source>
        <dbReference type="SAM" id="MobiDB-lite"/>
    </source>
</evidence>
<reference evidence="3" key="1">
    <citation type="journal article" date="2015" name="Nat. Genet.">
        <title>The genome and transcriptome of the zoonotic hookworm Ancylostoma ceylanicum identify infection-specific gene families.</title>
        <authorList>
            <person name="Schwarz E.M."/>
            <person name="Hu Y."/>
            <person name="Antoshechkin I."/>
            <person name="Miller M.M."/>
            <person name="Sternberg P.W."/>
            <person name="Aroian R.V."/>
        </authorList>
    </citation>
    <scope>NUCLEOTIDE SEQUENCE</scope>
    <source>
        <strain evidence="3">HY135</strain>
    </source>
</reference>
<comment type="caution">
    <text evidence="2">The sequence shown here is derived from an EMBL/GenBank/DDBJ whole genome shotgun (WGS) entry which is preliminary data.</text>
</comment>
<sequence length="108" mass="12565">MGVTRARVRQSESPGRAPFSLTMRHTPPELTTPTHFSEYCSSNLHYVTRDVLQTHLQLLKEFNRLEFSSLQEWNAILDDVRQKYEGPSTKKLEAVLEKRMSKLSMEQV</sequence>
<proteinExistence type="predicted"/>
<dbReference type="EMBL" id="JARK01001491">
    <property type="protein sequence ID" value="EYB95908.1"/>
    <property type="molecule type" value="Genomic_DNA"/>
</dbReference>
<name>A0A016SYR5_9BILA</name>